<evidence type="ECO:0000259" key="6">
    <source>
        <dbReference type="Pfam" id="PF03358"/>
    </source>
</evidence>
<proteinExistence type="inferred from homology"/>
<feature type="domain" description="NADPH-dependent FMN reductase-like" evidence="6">
    <location>
        <begin position="6"/>
        <end position="153"/>
    </location>
</feature>
<keyword evidence="3" id="KW-0285">Flavoprotein</keyword>
<dbReference type="EMBL" id="JXOJ01000002">
    <property type="protein sequence ID" value="KLK88498.1"/>
    <property type="molecule type" value="Genomic_DNA"/>
</dbReference>
<evidence type="ECO:0000256" key="5">
    <source>
        <dbReference type="ARBA" id="ARBA00038292"/>
    </source>
</evidence>
<dbReference type="InterPro" id="IPR051796">
    <property type="entry name" value="ISF_SsuE-like"/>
</dbReference>
<sequence length="270" mass="31169">MEDRPIKVLVIMGSARKANTYRAAERVREILKETAPVEWEYAMLGDVGLEQCRGCYTCFDRGEEFCPIKDDSALLERKMHDADGVIFATPVYGFQVSGLMKVFIDRHSYIFHRPRFFRQKALLLTTVGVMGDKDVLDYLNAVARIWGFEVVARAGIFSHAKMGPLPAYRLRENEEKLQAAAKAFLAALRRETPRRPGFFDVMAFHIGRAPCDELGDRSPADHAYWDGKGWFEKGRRYYVDVPVNPVYHALGTVAEWYLRRRLRRDLREVR</sequence>
<dbReference type="Pfam" id="PF03358">
    <property type="entry name" value="FMN_red"/>
    <property type="match status" value="1"/>
</dbReference>
<evidence type="ECO:0000256" key="2">
    <source>
        <dbReference type="ARBA" id="ARBA00001966"/>
    </source>
</evidence>
<evidence type="ECO:0000313" key="7">
    <source>
        <dbReference type="EMBL" id="KLK88498.1"/>
    </source>
</evidence>
<comment type="caution">
    <text evidence="7">The sequence shown here is derived from an EMBL/GenBank/DDBJ whole genome shotgun (WGS) entry which is preliminary data.</text>
</comment>
<reference evidence="7 8" key="1">
    <citation type="journal article" date="2015" name="Int. J. Syst. Evol. Microbiol.">
        <title>Methanoculleus sediminis sp. nov., a methanogen from sediments near a submarine mud volcano.</title>
        <authorList>
            <person name="Chen S.C."/>
            <person name="Chen M.F."/>
            <person name="Lai M.C."/>
            <person name="Weng C.Y."/>
            <person name="Wu S.Y."/>
            <person name="Lin S."/>
            <person name="Yang T.F."/>
            <person name="Chen P.C."/>
        </authorList>
    </citation>
    <scope>NUCLEOTIDE SEQUENCE [LARGE SCALE GENOMIC DNA]</scope>
    <source>
        <strain evidence="7 8">S3Fa</strain>
    </source>
</reference>
<comment type="similarity">
    <text evidence="5">Belongs to the SsuE family. Isf subfamily.</text>
</comment>
<accession>A0A0H1R024</accession>
<evidence type="ECO:0000256" key="3">
    <source>
        <dbReference type="ARBA" id="ARBA00022630"/>
    </source>
</evidence>
<dbReference type="PANTHER" id="PTHR43278:SF2">
    <property type="entry name" value="IRON-SULFUR FLAVOPROTEIN"/>
    <property type="match status" value="1"/>
</dbReference>
<dbReference type="Gene3D" id="3.40.50.360">
    <property type="match status" value="1"/>
</dbReference>
<comment type="cofactor">
    <cofactor evidence="2">
        <name>[4Fe-4S] cluster</name>
        <dbReference type="ChEBI" id="CHEBI:49883"/>
    </cofactor>
</comment>
<dbReference type="RefSeq" id="WP_048182455.1">
    <property type="nucleotide sequence ID" value="NZ_JXOJ01000002.1"/>
</dbReference>
<keyword evidence="8" id="KW-1185">Reference proteome</keyword>
<dbReference type="PANTHER" id="PTHR43278">
    <property type="entry name" value="NAD(P)H-DEPENDENT FMN-CONTAINING OXIDOREDUCTASE YWQN-RELATED"/>
    <property type="match status" value="1"/>
</dbReference>
<dbReference type="STRING" id="1550566.SZ63_05655"/>
<evidence type="ECO:0000313" key="8">
    <source>
        <dbReference type="Proteomes" id="UP000035301"/>
    </source>
</evidence>
<keyword evidence="4" id="KW-0288">FMN</keyword>
<dbReference type="SUPFAM" id="SSF52218">
    <property type="entry name" value="Flavoproteins"/>
    <property type="match status" value="1"/>
</dbReference>
<gene>
    <name evidence="7" type="ORF">SZ63_05655</name>
</gene>
<protein>
    <submittedName>
        <fullName evidence="7">NADPH-dependent FMN reductase</fullName>
    </submittedName>
</protein>
<dbReference type="InterPro" id="IPR029039">
    <property type="entry name" value="Flavoprotein-like_sf"/>
</dbReference>
<name>A0A0H1R024_9EURY</name>
<comment type="cofactor">
    <cofactor evidence="1">
        <name>FMN</name>
        <dbReference type="ChEBI" id="CHEBI:58210"/>
    </cofactor>
</comment>
<dbReference type="OrthoDB" id="9059at2157"/>
<evidence type="ECO:0000256" key="1">
    <source>
        <dbReference type="ARBA" id="ARBA00001917"/>
    </source>
</evidence>
<dbReference type="InterPro" id="IPR005025">
    <property type="entry name" value="FMN_Rdtase-like_dom"/>
</dbReference>
<dbReference type="GO" id="GO:0016491">
    <property type="term" value="F:oxidoreductase activity"/>
    <property type="evidence" value="ECO:0007669"/>
    <property type="project" value="InterPro"/>
</dbReference>
<organism evidence="7 8">
    <name type="scientific">Methanoculleus sediminis</name>
    <dbReference type="NCBI Taxonomy" id="1550566"/>
    <lineage>
        <taxon>Archaea</taxon>
        <taxon>Methanobacteriati</taxon>
        <taxon>Methanobacteriota</taxon>
        <taxon>Stenosarchaea group</taxon>
        <taxon>Methanomicrobia</taxon>
        <taxon>Methanomicrobiales</taxon>
        <taxon>Methanomicrobiaceae</taxon>
        <taxon>Methanoculleus</taxon>
    </lineage>
</organism>
<evidence type="ECO:0000256" key="4">
    <source>
        <dbReference type="ARBA" id="ARBA00022643"/>
    </source>
</evidence>
<dbReference type="Proteomes" id="UP000035301">
    <property type="component" value="Unassembled WGS sequence"/>
</dbReference>
<dbReference type="PATRIC" id="fig|1550566.3.peg.1220"/>
<dbReference type="AlphaFoldDB" id="A0A0H1R024"/>